<dbReference type="Proteomes" id="UP001144978">
    <property type="component" value="Unassembled WGS sequence"/>
</dbReference>
<protein>
    <submittedName>
        <fullName evidence="1">Uncharacterized protein</fullName>
    </submittedName>
</protein>
<sequence>MQSQPSSSNLSSPSLVSVTTTSSATSSTPLNAKPRPAPSTKDYSAAFGQLQSQYGWGCARTNTEDVEAQEGAEEAAGGGAGV</sequence>
<name>A0ACC1Q0K3_9APHY</name>
<dbReference type="EMBL" id="JANSHE010001060">
    <property type="protein sequence ID" value="KAJ3004908.1"/>
    <property type="molecule type" value="Genomic_DNA"/>
</dbReference>
<reference evidence="1" key="1">
    <citation type="submission" date="2022-08" db="EMBL/GenBank/DDBJ databases">
        <title>Genome Sequence of Pycnoporus sanguineus.</title>
        <authorList>
            <person name="Buettner E."/>
        </authorList>
    </citation>
    <scope>NUCLEOTIDE SEQUENCE</scope>
    <source>
        <strain evidence="1">CG-C14</strain>
    </source>
</reference>
<organism evidence="1 2">
    <name type="scientific">Trametes sanguinea</name>
    <dbReference type="NCBI Taxonomy" id="158606"/>
    <lineage>
        <taxon>Eukaryota</taxon>
        <taxon>Fungi</taxon>
        <taxon>Dikarya</taxon>
        <taxon>Basidiomycota</taxon>
        <taxon>Agaricomycotina</taxon>
        <taxon>Agaricomycetes</taxon>
        <taxon>Polyporales</taxon>
        <taxon>Polyporaceae</taxon>
        <taxon>Trametes</taxon>
    </lineage>
</organism>
<evidence type="ECO:0000313" key="1">
    <source>
        <dbReference type="EMBL" id="KAJ3004908.1"/>
    </source>
</evidence>
<evidence type="ECO:0000313" key="2">
    <source>
        <dbReference type="Proteomes" id="UP001144978"/>
    </source>
</evidence>
<accession>A0ACC1Q0K3</accession>
<gene>
    <name evidence="1" type="ORF">NUW54_g4579</name>
</gene>
<comment type="caution">
    <text evidence="1">The sequence shown here is derived from an EMBL/GenBank/DDBJ whole genome shotgun (WGS) entry which is preliminary data.</text>
</comment>
<keyword evidence="2" id="KW-1185">Reference proteome</keyword>
<proteinExistence type="predicted"/>